<evidence type="ECO:0000313" key="3">
    <source>
        <dbReference type="Proteomes" id="UP000677804"/>
    </source>
</evidence>
<accession>A0ABX8D5H5</accession>
<protein>
    <submittedName>
        <fullName evidence="2">Uncharacterized protein</fullName>
    </submittedName>
</protein>
<dbReference type="Proteomes" id="UP000677804">
    <property type="component" value="Chromosome"/>
</dbReference>
<organism evidence="2 3">
    <name type="scientific">Cellulomonas wangleii</name>
    <dbReference type="NCBI Taxonomy" id="2816956"/>
    <lineage>
        <taxon>Bacteria</taxon>
        <taxon>Bacillati</taxon>
        <taxon>Actinomycetota</taxon>
        <taxon>Actinomycetes</taxon>
        <taxon>Micrococcales</taxon>
        <taxon>Cellulomonadaceae</taxon>
        <taxon>Cellulomonas</taxon>
    </lineage>
</organism>
<feature type="region of interest" description="Disordered" evidence="1">
    <location>
        <begin position="83"/>
        <end position="104"/>
    </location>
</feature>
<reference evidence="2 3" key="1">
    <citation type="submission" date="2021-05" db="EMBL/GenBank/DDBJ databases">
        <title>Novel species in genus Cellulomonas.</title>
        <authorList>
            <person name="Zhang G."/>
        </authorList>
    </citation>
    <scope>NUCLEOTIDE SEQUENCE [LARGE SCALE GENOMIC DNA]</scope>
    <source>
        <strain evidence="3">zg-ZUI222</strain>
    </source>
</reference>
<keyword evidence="3" id="KW-1185">Reference proteome</keyword>
<gene>
    <name evidence="2" type="ORF">KG103_01835</name>
</gene>
<name>A0ABX8D5H5_9CELL</name>
<evidence type="ECO:0000313" key="2">
    <source>
        <dbReference type="EMBL" id="QVI62708.1"/>
    </source>
</evidence>
<dbReference type="EMBL" id="CP074405">
    <property type="protein sequence ID" value="QVI62708.1"/>
    <property type="molecule type" value="Genomic_DNA"/>
</dbReference>
<dbReference type="RefSeq" id="WP_207341815.1">
    <property type="nucleotide sequence ID" value="NZ_CP074405.1"/>
</dbReference>
<evidence type="ECO:0000256" key="1">
    <source>
        <dbReference type="SAM" id="MobiDB-lite"/>
    </source>
</evidence>
<feature type="compositionally biased region" description="Basic residues" evidence="1">
    <location>
        <begin position="90"/>
        <end position="104"/>
    </location>
</feature>
<proteinExistence type="predicted"/>
<sequence>MSVRLPPMRVPQRDAWWTLMDLHSDMPVGWVLVGGQMVHLHCAERGAAPQRPTDDADAAIDVRAHPRALSDFTAALLDRGLEPDGTTWRGHQHRWRKGSSRWTS</sequence>